<feature type="domain" description="HTH tetR-type" evidence="6">
    <location>
        <begin position="22"/>
        <end position="82"/>
    </location>
</feature>
<evidence type="ECO:0000256" key="4">
    <source>
        <dbReference type="PROSITE-ProRule" id="PRU00335"/>
    </source>
</evidence>
<organism evidence="7 8">
    <name type="scientific">Leucobacter soli</name>
    <dbReference type="NCBI Taxonomy" id="2812850"/>
    <lineage>
        <taxon>Bacteria</taxon>
        <taxon>Bacillati</taxon>
        <taxon>Actinomycetota</taxon>
        <taxon>Actinomycetes</taxon>
        <taxon>Micrococcales</taxon>
        <taxon>Microbacteriaceae</taxon>
        <taxon>Leucobacter</taxon>
    </lineage>
</organism>
<dbReference type="AlphaFoldDB" id="A0A916NIH7"/>
<dbReference type="GO" id="GO:0045892">
    <property type="term" value="P:negative regulation of DNA-templated transcription"/>
    <property type="evidence" value="ECO:0007669"/>
    <property type="project" value="UniProtKB-ARBA"/>
</dbReference>
<evidence type="ECO:0000256" key="2">
    <source>
        <dbReference type="ARBA" id="ARBA00023125"/>
    </source>
</evidence>
<gene>
    <name evidence="7" type="ORF">LEUCIP111803_02029</name>
</gene>
<dbReference type="PANTHER" id="PTHR30055">
    <property type="entry name" value="HTH-TYPE TRANSCRIPTIONAL REGULATOR RUTR"/>
    <property type="match status" value="1"/>
</dbReference>
<accession>A0A916NIH7</accession>
<evidence type="ECO:0000256" key="1">
    <source>
        <dbReference type="ARBA" id="ARBA00023015"/>
    </source>
</evidence>
<dbReference type="Pfam" id="PF00440">
    <property type="entry name" value="TetR_N"/>
    <property type="match status" value="1"/>
</dbReference>
<dbReference type="FunFam" id="1.10.10.60:FF:000141">
    <property type="entry name" value="TetR family transcriptional regulator"/>
    <property type="match status" value="1"/>
</dbReference>
<dbReference type="Proteomes" id="UP000693892">
    <property type="component" value="Unassembled WGS sequence"/>
</dbReference>
<dbReference type="PANTHER" id="PTHR30055:SF234">
    <property type="entry name" value="HTH-TYPE TRANSCRIPTIONAL REGULATOR BETI"/>
    <property type="match status" value="1"/>
</dbReference>
<evidence type="ECO:0000256" key="3">
    <source>
        <dbReference type="ARBA" id="ARBA00023163"/>
    </source>
</evidence>
<dbReference type="RefSeq" id="WP_382332525.1">
    <property type="nucleotide sequence ID" value="NZ_JBHTGH010000001.1"/>
</dbReference>
<keyword evidence="1" id="KW-0805">Transcription regulation</keyword>
<reference evidence="7" key="1">
    <citation type="submission" date="2021-06" db="EMBL/GenBank/DDBJ databases">
        <authorList>
            <person name="Criscuolo A."/>
        </authorList>
    </citation>
    <scope>NUCLEOTIDE SEQUENCE</scope>
    <source>
        <strain evidence="7">CIP111803</strain>
    </source>
</reference>
<dbReference type="GO" id="GO:0000976">
    <property type="term" value="F:transcription cis-regulatory region binding"/>
    <property type="evidence" value="ECO:0007669"/>
    <property type="project" value="TreeGrafter"/>
</dbReference>
<keyword evidence="3" id="KW-0804">Transcription</keyword>
<proteinExistence type="predicted"/>
<feature type="DNA-binding region" description="H-T-H motif" evidence="4">
    <location>
        <begin position="45"/>
        <end position="64"/>
    </location>
</feature>
<evidence type="ECO:0000313" key="8">
    <source>
        <dbReference type="Proteomes" id="UP000693892"/>
    </source>
</evidence>
<evidence type="ECO:0000256" key="5">
    <source>
        <dbReference type="SAM" id="MobiDB-lite"/>
    </source>
</evidence>
<dbReference type="EMBL" id="CAJVAP010000025">
    <property type="protein sequence ID" value="CAG7616824.1"/>
    <property type="molecule type" value="Genomic_DNA"/>
</dbReference>
<dbReference type="PROSITE" id="PS50977">
    <property type="entry name" value="HTH_TETR_2"/>
    <property type="match status" value="1"/>
</dbReference>
<protein>
    <recommendedName>
        <fullName evidence="6">HTH tetR-type domain-containing protein</fullName>
    </recommendedName>
</protein>
<evidence type="ECO:0000259" key="6">
    <source>
        <dbReference type="PROSITE" id="PS50977"/>
    </source>
</evidence>
<dbReference type="InterPro" id="IPR050109">
    <property type="entry name" value="HTH-type_TetR-like_transc_reg"/>
</dbReference>
<keyword evidence="2 4" id="KW-0238">DNA-binding</keyword>
<dbReference type="InterPro" id="IPR023772">
    <property type="entry name" value="DNA-bd_HTH_TetR-type_CS"/>
</dbReference>
<dbReference type="PROSITE" id="PS01081">
    <property type="entry name" value="HTH_TETR_1"/>
    <property type="match status" value="1"/>
</dbReference>
<comment type="caution">
    <text evidence="7">The sequence shown here is derived from an EMBL/GenBank/DDBJ whole genome shotgun (WGS) entry which is preliminary data.</text>
</comment>
<keyword evidence="8" id="KW-1185">Reference proteome</keyword>
<dbReference type="GO" id="GO:0003700">
    <property type="term" value="F:DNA-binding transcription factor activity"/>
    <property type="evidence" value="ECO:0007669"/>
    <property type="project" value="TreeGrafter"/>
</dbReference>
<sequence length="217" mass="23352">MMQGPDQPEAAPAESRHARRKARTRARITEAANRLFAEKGYLETSMDDISEEADVAIRTIYTHFPSKASILLDYFDRWLDALVDGILERPVDEPIAESVAASLDAMQAAGWVDRSYDNIEESPPSALGLITGPPEVAGSMMQAWVQAQDRIVADSLARGGYPEGSLVPVARGAALFAACMGPIMAAQLSLSGPRLPDGATTNGLIVEFMRRLTHGGI</sequence>
<feature type="region of interest" description="Disordered" evidence="5">
    <location>
        <begin position="1"/>
        <end position="25"/>
    </location>
</feature>
<name>A0A916NIH7_9MICO</name>
<dbReference type="InterPro" id="IPR001647">
    <property type="entry name" value="HTH_TetR"/>
</dbReference>
<evidence type="ECO:0000313" key="7">
    <source>
        <dbReference type="EMBL" id="CAG7616824.1"/>
    </source>
</evidence>